<dbReference type="InterPro" id="IPR023352">
    <property type="entry name" value="MAPEG-like_dom_sf"/>
</dbReference>
<keyword evidence="7" id="KW-1185">Reference proteome</keyword>
<dbReference type="PANTHER" id="PTHR35371">
    <property type="entry name" value="INNER MEMBRANE PROTEIN"/>
    <property type="match status" value="1"/>
</dbReference>
<evidence type="ECO:0000256" key="2">
    <source>
        <dbReference type="ARBA" id="ARBA00022692"/>
    </source>
</evidence>
<name>A0A1I3WCX2_9GAMM</name>
<feature type="transmembrane region" description="Helical" evidence="5">
    <location>
        <begin position="110"/>
        <end position="129"/>
    </location>
</feature>
<dbReference type="RefSeq" id="WP_091711951.1">
    <property type="nucleotide sequence ID" value="NZ_FOSH01000004.1"/>
</dbReference>
<keyword evidence="4 5" id="KW-0472">Membrane</keyword>
<dbReference type="Pfam" id="PF01124">
    <property type="entry name" value="MAPEG"/>
    <property type="match status" value="1"/>
</dbReference>
<dbReference type="OrthoDB" id="513661at2"/>
<evidence type="ECO:0000313" key="7">
    <source>
        <dbReference type="Proteomes" id="UP000198924"/>
    </source>
</evidence>
<dbReference type="SUPFAM" id="SSF161084">
    <property type="entry name" value="MAPEG domain-like"/>
    <property type="match status" value="1"/>
</dbReference>
<evidence type="ECO:0000256" key="5">
    <source>
        <dbReference type="SAM" id="Phobius"/>
    </source>
</evidence>
<feature type="transmembrane region" description="Helical" evidence="5">
    <location>
        <begin position="59"/>
        <end position="77"/>
    </location>
</feature>
<gene>
    <name evidence="6" type="ORF">SAMN04488079_104103</name>
</gene>
<evidence type="ECO:0000256" key="1">
    <source>
        <dbReference type="ARBA" id="ARBA00004370"/>
    </source>
</evidence>
<keyword evidence="2 5" id="KW-0812">Transmembrane</keyword>
<protein>
    <submittedName>
        <fullName evidence="6">Uncharacterized conserved protein, MAPEG superfamily</fullName>
    </submittedName>
</protein>
<dbReference type="AlphaFoldDB" id="A0A1I3WCX2"/>
<dbReference type="STRING" id="45496.SAMN04488079_104103"/>
<keyword evidence="3 5" id="KW-1133">Transmembrane helix</keyword>
<comment type="subcellular location">
    <subcellularLocation>
        <location evidence="1">Membrane</location>
    </subcellularLocation>
</comment>
<dbReference type="Gene3D" id="1.20.120.550">
    <property type="entry name" value="Membrane associated eicosanoid/glutathione metabolism-like domain"/>
    <property type="match status" value="1"/>
</dbReference>
<dbReference type="EMBL" id="FOSH01000004">
    <property type="protein sequence ID" value="SFK04266.1"/>
    <property type="molecule type" value="Genomic_DNA"/>
</dbReference>
<proteinExistence type="predicted"/>
<accession>A0A1I3WCX2</accession>
<dbReference type="InterPro" id="IPR001129">
    <property type="entry name" value="Membr-assoc_MAPEG"/>
</dbReference>
<evidence type="ECO:0000256" key="4">
    <source>
        <dbReference type="ARBA" id="ARBA00023136"/>
    </source>
</evidence>
<feature type="transmembrane region" description="Helical" evidence="5">
    <location>
        <begin position="6"/>
        <end position="25"/>
    </location>
</feature>
<evidence type="ECO:0000313" key="6">
    <source>
        <dbReference type="EMBL" id="SFK04266.1"/>
    </source>
</evidence>
<organism evidence="6 7">
    <name type="scientific">Methylophaga sulfidovorans</name>
    <dbReference type="NCBI Taxonomy" id="45496"/>
    <lineage>
        <taxon>Bacteria</taxon>
        <taxon>Pseudomonadati</taxon>
        <taxon>Pseudomonadota</taxon>
        <taxon>Gammaproteobacteria</taxon>
        <taxon>Thiotrichales</taxon>
        <taxon>Piscirickettsiaceae</taxon>
        <taxon>Methylophaga</taxon>
    </lineage>
</organism>
<dbReference type="Proteomes" id="UP000198924">
    <property type="component" value="Unassembled WGS sequence"/>
</dbReference>
<sequence>MPFILWVLFIVAILPMVLAMLGGYCRYRQFGKFDNHYPRLQQAHMTGLGARVLAAQNNAWESLMLFSAMTILAYASGLNLADFSYPAGLFLLSRIFHPLFYILDMDSYRSLVFLIGLFSAIYIGVKALTAF</sequence>
<dbReference type="GO" id="GO:0016020">
    <property type="term" value="C:membrane"/>
    <property type="evidence" value="ECO:0007669"/>
    <property type="project" value="UniProtKB-SubCell"/>
</dbReference>
<dbReference type="PANTHER" id="PTHR35371:SF1">
    <property type="entry name" value="BLR7753 PROTEIN"/>
    <property type="match status" value="1"/>
</dbReference>
<reference evidence="7" key="1">
    <citation type="submission" date="2016-10" db="EMBL/GenBank/DDBJ databases">
        <authorList>
            <person name="Varghese N."/>
            <person name="Submissions S."/>
        </authorList>
    </citation>
    <scope>NUCLEOTIDE SEQUENCE [LARGE SCALE GENOMIC DNA]</scope>
    <source>
        <strain evidence="7">DSM 11578</strain>
    </source>
</reference>
<evidence type="ECO:0000256" key="3">
    <source>
        <dbReference type="ARBA" id="ARBA00022989"/>
    </source>
</evidence>